<name>A0AAJ1IDY1_9SPIO</name>
<sequence>MNTLRKNRKTITLTLIVLITLGLTGNLYAQRTGSLSGSSSSNSGLAETYQMTFREVAQKTLPVVVEVNTVNIIETQAMPDAFEFFFGRNPDRDNEEQQEPREYRQQGLGSGVIVKDAGSKVYILTNHHVVNGAEEIEVTLNDGREFEAELVGSDPRRDLALIKVETSERVPVAVLGDSDELYVGDWVFAVGNPLGFEASFTAGIVSAVGREADITSQVSFTDYIQTDAAINPGNSGGALVNIRGEVIGINSWIATQSGGSNGLGFAIPINNAKNAIDDFIKSGSVVYGWLGVNVRDISDESKVSLGIEGIDGAFINDVFIDSPADDGGLQAGDFITKVGNQVINDRNDLVKIIGNLPPDKWTSFELYREGRKMSISLRLGQRDDQKNIAADGSINVWPGLTVVEASDEVRESLKLETNKGSVVVANVTKGSPAEAAGLRPGDLILRVDNKRIKSMDDFYSELNDIDNDEVMLRIYRGNREAIIGIVKE</sequence>
<keyword evidence="1" id="KW-0645">Protease</keyword>
<reference evidence="10 11" key="1">
    <citation type="submission" date="2022-12" db="EMBL/GenBank/DDBJ databases">
        <title>Metagenome assembled genome from gulf of manar.</title>
        <authorList>
            <person name="Kohli P."/>
            <person name="Pk S."/>
            <person name="Venkata Ramana C."/>
            <person name="Sasikala C."/>
        </authorList>
    </citation>
    <scope>NUCLEOTIDE SEQUENCE [LARGE SCALE GENOMIC DNA]</scope>
    <source>
        <strain evidence="10">JB008</strain>
    </source>
</reference>
<dbReference type="AlphaFoldDB" id="A0AAJ1IDY1"/>
<dbReference type="Gene3D" id="2.40.10.120">
    <property type="match status" value="1"/>
</dbReference>
<dbReference type="SUPFAM" id="SSF50156">
    <property type="entry name" value="PDZ domain-like"/>
    <property type="match status" value="2"/>
</dbReference>
<organism evidence="10 11">
    <name type="scientific">Candidatus Thalassospirochaeta sargassi</name>
    <dbReference type="NCBI Taxonomy" id="3119039"/>
    <lineage>
        <taxon>Bacteria</taxon>
        <taxon>Pseudomonadati</taxon>
        <taxon>Spirochaetota</taxon>
        <taxon>Spirochaetia</taxon>
        <taxon>Spirochaetales</taxon>
        <taxon>Spirochaetaceae</taxon>
        <taxon>Candidatus Thalassospirochaeta</taxon>
    </lineage>
</organism>
<evidence type="ECO:0000256" key="1">
    <source>
        <dbReference type="ARBA" id="ARBA00022670"/>
    </source>
</evidence>
<dbReference type="GO" id="GO:0004252">
    <property type="term" value="F:serine-type endopeptidase activity"/>
    <property type="evidence" value="ECO:0007669"/>
    <property type="project" value="InterPro"/>
</dbReference>
<feature type="active site" description="Charge relay system" evidence="6">
    <location>
        <position position="128"/>
    </location>
</feature>
<dbReference type="Gene3D" id="2.30.42.10">
    <property type="match status" value="2"/>
</dbReference>
<dbReference type="PANTHER" id="PTHR43343:SF3">
    <property type="entry name" value="PROTEASE DO-LIKE 8, CHLOROPLASTIC"/>
    <property type="match status" value="1"/>
</dbReference>
<dbReference type="InterPro" id="IPR011782">
    <property type="entry name" value="Pept_S1C_Do"/>
</dbReference>
<dbReference type="InterPro" id="IPR001940">
    <property type="entry name" value="Peptidase_S1C"/>
</dbReference>
<evidence type="ECO:0000256" key="4">
    <source>
        <dbReference type="ARBA" id="ARBA00022801"/>
    </source>
</evidence>
<feature type="binding site" evidence="7">
    <location>
        <begin position="233"/>
        <end position="235"/>
    </location>
    <ligand>
        <name>substrate</name>
    </ligand>
</feature>
<evidence type="ECO:0000313" key="11">
    <source>
        <dbReference type="Proteomes" id="UP001221217"/>
    </source>
</evidence>
<dbReference type="InterPro" id="IPR009003">
    <property type="entry name" value="Peptidase_S1_PA"/>
</dbReference>
<evidence type="ECO:0000259" key="9">
    <source>
        <dbReference type="PROSITE" id="PS50106"/>
    </source>
</evidence>
<dbReference type="CDD" id="cd06779">
    <property type="entry name" value="cpPDZ_Deg_HtrA-like"/>
    <property type="match status" value="1"/>
</dbReference>
<feature type="binding site" evidence="7">
    <location>
        <position position="158"/>
    </location>
    <ligand>
        <name>substrate</name>
    </ligand>
</feature>
<comment type="caution">
    <text evidence="10">The sequence shown here is derived from an EMBL/GenBank/DDBJ whole genome shotgun (WGS) entry which is preliminary data.</text>
</comment>
<evidence type="ECO:0000256" key="7">
    <source>
        <dbReference type="PIRSR" id="PIRSR611782-2"/>
    </source>
</evidence>
<keyword evidence="2" id="KW-0732">Signal</keyword>
<feature type="binding site" evidence="7">
    <location>
        <position position="128"/>
    </location>
    <ligand>
        <name>substrate</name>
    </ligand>
</feature>
<dbReference type="InterPro" id="IPR036034">
    <property type="entry name" value="PDZ_sf"/>
</dbReference>
<dbReference type="EC" id="3.4.21.107" evidence="10"/>
<dbReference type="Pfam" id="PF13180">
    <property type="entry name" value="PDZ_2"/>
    <property type="match status" value="2"/>
</dbReference>
<dbReference type="InterPro" id="IPR051201">
    <property type="entry name" value="Chloro_Bact_Ser_Proteases"/>
</dbReference>
<protein>
    <submittedName>
        <fullName evidence="10">Do family serine endopeptidase</fullName>
        <ecNumber evidence="10">3.4.21.107</ecNumber>
    </submittedName>
</protein>
<keyword evidence="4 10" id="KW-0378">Hydrolase</keyword>
<dbReference type="GO" id="GO:0006508">
    <property type="term" value="P:proteolysis"/>
    <property type="evidence" value="ECO:0007669"/>
    <property type="project" value="UniProtKB-KW"/>
</dbReference>
<keyword evidence="3" id="KW-0677">Repeat</keyword>
<proteinExistence type="predicted"/>
<dbReference type="PRINTS" id="PR00834">
    <property type="entry name" value="PROTEASES2C"/>
</dbReference>
<evidence type="ECO:0000256" key="8">
    <source>
        <dbReference type="SAM" id="MobiDB-lite"/>
    </source>
</evidence>
<evidence type="ECO:0000256" key="5">
    <source>
        <dbReference type="ARBA" id="ARBA00022825"/>
    </source>
</evidence>
<evidence type="ECO:0000256" key="3">
    <source>
        <dbReference type="ARBA" id="ARBA00022737"/>
    </source>
</evidence>
<dbReference type="SUPFAM" id="SSF50494">
    <property type="entry name" value="Trypsin-like serine proteases"/>
    <property type="match status" value="1"/>
</dbReference>
<dbReference type="EMBL" id="JAQQAL010000027">
    <property type="protein sequence ID" value="MDC7227519.1"/>
    <property type="molecule type" value="Genomic_DNA"/>
</dbReference>
<feature type="active site" description="Charge relay system" evidence="6">
    <location>
        <position position="158"/>
    </location>
</feature>
<gene>
    <name evidence="10" type="ORF">PQJ61_12210</name>
</gene>
<evidence type="ECO:0000256" key="2">
    <source>
        <dbReference type="ARBA" id="ARBA00022729"/>
    </source>
</evidence>
<dbReference type="NCBIfam" id="TIGR02037">
    <property type="entry name" value="degP_htrA_DO"/>
    <property type="match status" value="1"/>
</dbReference>
<dbReference type="SMART" id="SM00228">
    <property type="entry name" value="PDZ"/>
    <property type="match status" value="2"/>
</dbReference>
<dbReference type="PANTHER" id="PTHR43343">
    <property type="entry name" value="PEPTIDASE S12"/>
    <property type="match status" value="1"/>
</dbReference>
<dbReference type="Proteomes" id="UP001221217">
    <property type="component" value="Unassembled WGS sequence"/>
</dbReference>
<feature type="active site" description="Charge relay system" evidence="6">
    <location>
        <position position="235"/>
    </location>
</feature>
<feature type="domain" description="PDZ" evidence="9">
    <location>
        <begin position="399"/>
        <end position="488"/>
    </location>
</feature>
<accession>A0AAJ1IDY1</accession>
<keyword evidence="5" id="KW-0720">Serine protease</keyword>
<feature type="region of interest" description="Disordered" evidence="8">
    <location>
        <begin position="85"/>
        <end position="105"/>
    </location>
</feature>
<feature type="domain" description="PDZ" evidence="9">
    <location>
        <begin position="288"/>
        <end position="345"/>
    </location>
</feature>
<dbReference type="PROSITE" id="PS50106">
    <property type="entry name" value="PDZ"/>
    <property type="match status" value="2"/>
</dbReference>
<dbReference type="InterPro" id="IPR001478">
    <property type="entry name" value="PDZ"/>
</dbReference>
<dbReference type="Pfam" id="PF13365">
    <property type="entry name" value="Trypsin_2"/>
    <property type="match status" value="1"/>
</dbReference>
<evidence type="ECO:0000256" key="6">
    <source>
        <dbReference type="PIRSR" id="PIRSR611782-1"/>
    </source>
</evidence>
<evidence type="ECO:0000313" key="10">
    <source>
        <dbReference type="EMBL" id="MDC7227519.1"/>
    </source>
</evidence>